<dbReference type="SMART" id="SM00421">
    <property type="entry name" value="HTH_LUXR"/>
    <property type="match status" value="1"/>
</dbReference>
<dbReference type="PROSITE" id="PS00622">
    <property type="entry name" value="HTH_LUXR_1"/>
    <property type="match status" value="1"/>
</dbReference>
<dbReference type="InterPro" id="IPR036693">
    <property type="entry name" value="TF_LuxR_autoind-bd_dom_sf"/>
</dbReference>
<evidence type="ECO:0000256" key="3">
    <source>
        <dbReference type="ARBA" id="ARBA00023163"/>
    </source>
</evidence>
<dbReference type="EMBL" id="CP044205">
    <property type="protein sequence ID" value="QFY41214.1"/>
    <property type="molecule type" value="Genomic_DNA"/>
</dbReference>
<dbReference type="SUPFAM" id="SSF46894">
    <property type="entry name" value="C-terminal effector domain of the bipartite response regulators"/>
    <property type="match status" value="1"/>
</dbReference>
<keyword evidence="2" id="KW-0238">DNA-binding</keyword>
<keyword evidence="3" id="KW-0804">Transcription</keyword>
<organism evidence="5 6">
    <name type="scientific">Candidatus Methylospira mobilis</name>
    <dbReference type="NCBI Taxonomy" id="1808979"/>
    <lineage>
        <taxon>Bacteria</taxon>
        <taxon>Pseudomonadati</taxon>
        <taxon>Pseudomonadota</taxon>
        <taxon>Gammaproteobacteria</taxon>
        <taxon>Methylococcales</taxon>
        <taxon>Methylococcaceae</taxon>
        <taxon>Candidatus Methylospira</taxon>
    </lineage>
</organism>
<dbReference type="RefSeq" id="WP_153247191.1">
    <property type="nucleotide sequence ID" value="NZ_CP044205.1"/>
</dbReference>
<gene>
    <name evidence="5" type="ORF">F6R98_00135</name>
</gene>
<evidence type="ECO:0000256" key="2">
    <source>
        <dbReference type="ARBA" id="ARBA00023125"/>
    </source>
</evidence>
<evidence type="ECO:0000313" key="5">
    <source>
        <dbReference type="EMBL" id="QFY41214.1"/>
    </source>
</evidence>
<dbReference type="Pfam" id="PF03472">
    <property type="entry name" value="Autoind_bind"/>
    <property type="match status" value="1"/>
</dbReference>
<name>A0A5Q0BGB6_9GAMM</name>
<dbReference type="InterPro" id="IPR005143">
    <property type="entry name" value="TF_LuxR_autoind-bd_dom"/>
</dbReference>
<dbReference type="InterPro" id="IPR036388">
    <property type="entry name" value="WH-like_DNA-bd_sf"/>
</dbReference>
<dbReference type="InParanoid" id="A0A5Q0BGB6"/>
<evidence type="ECO:0000256" key="1">
    <source>
        <dbReference type="ARBA" id="ARBA00023015"/>
    </source>
</evidence>
<dbReference type="Proteomes" id="UP000325755">
    <property type="component" value="Chromosome"/>
</dbReference>
<reference evidence="5 6" key="1">
    <citation type="submission" date="2019-09" db="EMBL/GenBank/DDBJ databases">
        <title>Ecophysiology of the spiral-shaped methanotroph Methylospira mobilis as revealed by the complete genome sequence.</title>
        <authorList>
            <person name="Oshkin I.Y."/>
            <person name="Dedysh S.N."/>
            <person name="Miroshnikov K."/>
            <person name="Danilova O.V."/>
            <person name="Hakobyan A."/>
            <person name="Liesack W."/>
        </authorList>
    </citation>
    <scope>NUCLEOTIDE SEQUENCE [LARGE SCALE GENOMIC DNA]</scope>
    <source>
        <strain evidence="5 6">Shm1</strain>
    </source>
</reference>
<dbReference type="Pfam" id="PF00196">
    <property type="entry name" value="GerE"/>
    <property type="match status" value="1"/>
</dbReference>
<dbReference type="PANTHER" id="PTHR44688:SF16">
    <property type="entry name" value="DNA-BINDING TRANSCRIPTIONAL ACTIVATOR DEVR_DOSR"/>
    <property type="match status" value="1"/>
</dbReference>
<feature type="domain" description="HTH luxR-type" evidence="4">
    <location>
        <begin position="169"/>
        <end position="234"/>
    </location>
</feature>
<dbReference type="GO" id="GO:0003677">
    <property type="term" value="F:DNA binding"/>
    <property type="evidence" value="ECO:0007669"/>
    <property type="project" value="UniProtKB-KW"/>
</dbReference>
<accession>A0A5Q0BGB6</accession>
<dbReference type="Gene3D" id="1.10.10.10">
    <property type="entry name" value="Winged helix-like DNA-binding domain superfamily/Winged helix DNA-binding domain"/>
    <property type="match status" value="1"/>
</dbReference>
<sequence>MRPWQDDQLHLLQSTQHEDELFQEVLALSKQLGFEHCAHGLRLPLPLCEPKIIMHNSYPAVWQTRYQDKKYLAVDPTIQHGIRTPRPLVWSDDVFRSAPEFWEEARSFGLCVGWAQSVRDGAGVCGMTTFARSAEPLTSKELREKEFEMAWLAQTIHVGMTRCLLPKIMPEIDVILSSRERAVLRWTAEGKTAGEISSILNLAERTVNFHIRNAVAKLNAPNKTSAAIRATVLGLL</sequence>
<proteinExistence type="predicted"/>
<dbReference type="Gene3D" id="3.30.450.80">
    <property type="entry name" value="Transcription factor LuxR-like, autoinducer-binding domain"/>
    <property type="match status" value="1"/>
</dbReference>
<dbReference type="GO" id="GO:0006355">
    <property type="term" value="P:regulation of DNA-templated transcription"/>
    <property type="evidence" value="ECO:0007669"/>
    <property type="project" value="InterPro"/>
</dbReference>
<evidence type="ECO:0000313" key="6">
    <source>
        <dbReference type="Proteomes" id="UP000325755"/>
    </source>
</evidence>
<dbReference type="OrthoDB" id="9774661at2"/>
<keyword evidence="1" id="KW-0805">Transcription regulation</keyword>
<dbReference type="PANTHER" id="PTHR44688">
    <property type="entry name" value="DNA-BINDING TRANSCRIPTIONAL ACTIVATOR DEVR_DOSR"/>
    <property type="match status" value="1"/>
</dbReference>
<dbReference type="SUPFAM" id="SSF75516">
    <property type="entry name" value="Pheromone-binding domain of LuxR-like quorum-sensing transcription factors"/>
    <property type="match status" value="1"/>
</dbReference>
<dbReference type="CDD" id="cd06170">
    <property type="entry name" value="LuxR_C_like"/>
    <property type="match status" value="1"/>
</dbReference>
<keyword evidence="6" id="KW-1185">Reference proteome</keyword>
<dbReference type="PROSITE" id="PS50043">
    <property type="entry name" value="HTH_LUXR_2"/>
    <property type="match status" value="1"/>
</dbReference>
<dbReference type="FunCoup" id="A0A5Q0BGB6">
    <property type="interactions" value="163"/>
</dbReference>
<protein>
    <submittedName>
        <fullName evidence="5">LuxR family transcriptional regulator</fullName>
    </submittedName>
</protein>
<dbReference type="InterPro" id="IPR000792">
    <property type="entry name" value="Tscrpt_reg_LuxR_C"/>
</dbReference>
<evidence type="ECO:0000259" key="4">
    <source>
        <dbReference type="PROSITE" id="PS50043"/>
    </source>
</evidence>
<dbReference type="AlphaFoldDB" id="A0A5Q0BGB6"/>
<dbReference type="KEGG" id="mmob:F6R98_00135"/>
<dbReference type="InterPro" id="IPR016032">
    <property type="entry name" value="Sig_transdc_resp-reg_C-effctor"/>
</dbReference>
<dbReference type="PRINTS" id="PR00038">
    <property type="entry name" value="HTHLUXR"/>
</dbReference>